<sequence>MRAFFLSAFFWLSMAPLLVSAETVQNPQSKHVTIAGDPWPPYLDDRRADNGIAVQLAREALEEEGYQVEMVFVPWARALEGTRTGMFDMIVDAWWDSDRSRDFMFSRPYLDSSIKFIKRKDDPFIFLGLSSLAGKNIALIRGYAYNSDFLASNNYNTFEVRAFSQGIRMLLEGRIDLMPENETVARYQLSQQDKATLQQLEFAEKPLSRNLIYAISGYQNPRHTELIDAFNRGLMKLVSSGRYQRLLAENGLRGIFDNIFTPPQ</sequence>
<feature type="domain" description="Solute-binding protein family 3/N-terminal" evidence="4">
    <location>
        <begin position="31"/>
        <end position="263"/>
    </location>
</feature>
<dbReference type="Pfam" id="PF00497">
    <property type="entry name" value="SBP_bac_3"/>
    <property type="match status" value="1"/>
</dbReference>
<evidence type="ECO:0000313" key="6">
    <source>
        <dbReference type="Proteomes" id="UP000248090"/>
    </source>
</evidence>
<keyword evidence="6" id="KW-1185">Reference proteome</keyword>
<protein>
    <recommendedName>
        <fullName evidence="4">Solute-binding protein family 3/N-terminal domain-containing protein</fullName>
    </recommendedName>
</protein>
<evidence type="ECO:0000259" key="4">
    <source>
        <dbReference type="SMART" id="SM00062"/>
    </source>
</evidence>
<dbReference type="SUPFAM" id="SSF53850">
    <property type="entry name" value="Periplasmic binding protein-like II"/>
    <property type="match status" value="1"/>
</dbReference>
<evidence type="ECO:0000313" key="5">
    <source>
        <dbReference type="EMBL" id="PXF30684.1"/>
    </source>
</evidence>
<evidence type="ECO:0000256" key="3">
    <source>
        <dbReference type="SAM" id="SignalP"/>
    </source>
</evidence>
<gene>
    <name evidence="5" type="ORF">WH50_13890</name>
</gene>
<feature type="chain" id="PRO_5045972697" description="Solute-binding protein family 3/N-terminal domain-containing protein" evidence="3">
    <location>
        <begin position="22"/>
        <end position="264"/>
    </location>
</feature>
<evidence type="ECO:0000256" key="2">
    <source>
        <dbReference type="ARBA" id="ARBA00022729"/>
    </source>
</evidence>
<dbReference type="PANTHER" id="PTHR35936:SF25">
    <property type="entry name" value="ABC TRANSPORTER SUBSTRATE-BINDING PROTEIN"/>
    <property type="match status" value="1"/>
</dbReference>
<feature type="signal peptide" evidence="3">
    <location>
        <begin position="1"/>
        <end position="21"/>
    </location>
</feature>
<organism evidence="5 6">
    <name type="scientific">Pokkaliibacter plantistimulans</name>
    <dbReference type="NCBI Taxonomy" id="1635171"/>
    <lineage>
        <taxon>Bacteria</taxon>
        <taxon>Pseudomonadati</taxon>
        <taxon>Pseudomonadota</taxon>
        <taxon>Gammaproteobacteria</taxon>
        <taxon>Oceanospirillales</taxon>
        <taxon>Balneatrichaceae</taxon>
        <taxon>Pokkaliibacter</taxon>
    </lineage>
</organism>
<comment type="caution">
    <text evidence="5">The sequence shown here is derived from an EMBL/GenBank/DDBJ whole genome shotgun (WGS) entry which is preliminary data.</text>
</comment>
<accession>A0ABX5LVM4</accession>
<reference evidence="5 6" key="1">
    <citation type="submission" date="2015-03" db="EMBL/GenBank/DDBJ databases">
        <authorList>
            <person name="Krishnan R."/>
            <person name="Midha S."/>
            <person name="Patil P.B."/>
            <person name="Rameshkumar N."/>
        </authorList>
    </citation>
    <scope>NUCLEOTIDE SEQUENCE [LARGE SCALE GENOMIC DNA]</scope>
    <source>
        <strain evidence="5 6">L1E11</strain>
    </source>
</reference>
<proteinExistence type="inferred from homology"/>
<evidence type="ECO:0000256" key="1">
    <source>
        <dbReference type="ARBA" id="ARBA00010333"/>
    </source>
</evidence>
<dbReference type="Gene3D" id="3.40.190.10">
    <property type="entry name" value="Periplasmic binding protein-like II"/>
    <property type="match status" value="2"/>
</dbReference>
<dbReference type="InterPro" id="IPR001638">
    <property type="entry name" value="Solute-binding_3/MltF_N"/>
</dbReference>
<keyword evidence="2 3" id="KW-0732">Signal</keyword>
<dbReference type="SMART" id="SM00062">
    <property type="entry name" value="PBPb"/>
    <property type="match status" value="1"/>
</dbReference>
<name>A0ABX5LVM4_9GAMM</name>
<comment type="similarity">
    <text evidence="1">Belongs to the bacterial solute-binding protein 3 family.</text>
</comment>
<dbReference type="EMBL" id="LAPT01000067">
    <property type="protein sequence ID" value="PXF30684.1"/>
    <property type="molecule type" value="Genomic_DNA"/>
</dbReference>
<dbReference type="PANTHER" id="PTHR35936">
    <property type="entry name" value="MEMBRANE-BOUND LYTIC MUREIN TRANSGLYCOSYLASE F"/>
    <property type="match status" value="1"/>
</dbReference>
<dbReference type="Proteomes" id="UP000248090">
    <property type="component" value="Unassembled WGS sequence"/>
</dbReference>